<organism evidence="4">
    <name type="scientific">Centruroides hentzi</name>
    <dbReference type="NCBI Taxonomy" id="88313"/>
    <lineage>
        <taxon>Eukaryota</taxon>
        <taxon>Metazoa</taxon>
        <taxon>Ecdysozoa</taxon>
        <taxon>Arthropoda</taxon>
        <taxon>Chelicerata</taxon>
        <taxon>Arachnida</taxon>
        <taxon>Scorpiones</taxon>
        <taxon>Buthida</taxon>
        <taxon>Buthoidea</taxon>
        <taxon>Buthidae</taxon>
        <taxon>Centruroides</taxon>
    </lineage>
</organism>
<dbReference type="GO" id="GO:0005886">
    <property type="term" value="C:plasma membrane"/>
    <property type="evidence" value="ECO:0007669"/>
    <property type="project" value="TreeGrafter"/>
</dbReference>
<keyword evidence="2" id="KW-0812">Transmembrane</keyword>
<evidence type="ECO:0000256" key="1">
    <source>
        <dbReference type="ARBA" id="ARBA00038048"/>
    </source>
</evidence>
<dbReference type="GO" id="GO:0005811">
    <property type="term" value="C:lipid droplet"/>
    <property type="evidence" value="ECO:0007669"/>
    <property type="project" value="TreeGrafter"/>
</dbReference>
<proteinExistence type="inferred from homology"/>
<dbReference type="FunFam" id="3.40.50.720:FF:000178">
    <property type="entry name" value="Saccharopine dehydrogenase-like oxidoreductase"/>
    <property type="match status" value="1"/>
</dbReference>
<dbReference type="InterPro" id="IPR036291">
    <property type="entry name" value="NAD(P)-bd_dom_sf"/>
</dbReference>
<dbReference type="Gene3D" id="3.40.50.720">
    <property type="entry name" value="NAD(P)-binding Rossmann-like Domain"/>
    <property type="match status" value="1"/>
</dbReference>
<dbReference type="InterPro" id="IPR005097">
    <property type="entry name" value="Sacchrp_dh_NADP-bd"/>
</dbReference>
<dbReference type="AlphaFoldDB" id="A0A2I9LPQ6"/>
<dbReference type="InterPro" id="IPR051276">
    <property type="entry name" value="Saccharopine_DH-like_oxidrdct"/>
</dbReference>
<evidence type="ECO:0000259" key="3">
    <source>
        <dbReference type="Pfam" id="PF03435"/>
    </source>
</evidence>
<protein>
    <submittedName>
        <fullName evidence="4">Saccharopine dehydrogenase-like oxidoreductase</fullName>
    </submittedName>
</protein>
<dbReference type="Pfam" id="PF03435">
    <property type="entry name" value="Sacchrp_dh_NADP"/>
    <property type="match status" value="1"/>
</dbReference>
<evidence type="ECO:0000313" key="4">
    <source>
        <dbReference type="EMBL" id="MBW20363.1"/>
    </source>
</evidence>
<comment type="similarity">
    <text evidence="1">Belongs to the saccharopine dehydrogenase family.</text>
</comment>
<dbReference type="SUPFAM" id="SSF51735">
    <property type="entry name" value="NAD(P)-binding Rossmann-fold domains"/>
    <property type="match status" value="1"/>
</dbReference>
<keyword evidence="2" id="KW-0472">Membrane</keyword>
<evidence type="ECO:0000256" key="2">
    <source>
        <dbReference type="SAM" id="Phobius"/>
    </source>
</evidence>
<reference evidence="4" key="1">
    <citation type="journal article" date="2017" name="Toxicon">
        <title>Venom-gland transcriptomics and venom proteomics of the Hentz striped scorpion (Centruroides hentzi; Buthidae) reveal high toxin diversity in a harmless member of a lethal family.</title>
        <authorList>
            <person name="Ward M.J."/>
            <person name="Ellsworth S.A."/>
            <person name="Rokyta D.R."/>
        </authorList>
    </citation>
    <scope>NUCLEOTIDE SEQUENCE</scope>
    <source>
        <tissue evidence="4">Venom gland</tissue>
    </source>
</reference>
<feature type="transmembrane region" description="Helical" evidence="2">
    <location>
        <begin position="276"/>
        <end position="297"/>
    </location>
</feature>
<keyword evidence="2" id="KW-1133">Transmembrane helix</keyword>
<name>A0A2I9LPQ6_9SCOR</name>
<dbReference type="PANTHER" id="PTHR12286">
    <property type="entry name" value="SACCHAROPINE DEHYDROGENASE-LIKE OXIDOREDUCTASE"/>
    <property type="match status" value="1"/>
</dbReference>
<feature type="domain" description="Saccharopine dehydrogenase NADP binding" evidence="3">
    <location>
        <begin position="8"/>
        <end position="145"/>
    </location>
</feature>
<accession>A0A2I9LPQ6</accession>
<dbReference type="PANTHER" id="PTHR12286:SF5">
    <property type="entry name" value="SACCHAROPINE DEHYDROGENASE-LIKE OXIDOREDUCTASE"/>
    <property type="match status" value="1"/>
</dbReference>
<dbReference type="GO" id="GO:0009247">
    <property type="term" value="P:glycolipid biosynthetic process"/>
    <property type="evidence" value="ECO:0007669"/>
    <property type="project" value="TreeGrafter"/>
</dbReference>
<sequence>MSAREFDIVIFGATGFTGQYVFEELTRISKAENLKFALAARSEKKLKSVIEQSKEYLQSIGETINADIPIIIADISDENSLLEMCKKTKVLLNCVGPYNLYGECVVKACLAAETHHLDVSAEEQFLEGMQLKYHEEAIQKGVYIIGACGFDSIPCDLGVSLVKKKFKGDLNSIETYLELNSGPQGETINTGTWNSVVNKITTRNKTKEIRKELNKTVFKKSPKFSHRLSKRPVVFKSDITNKWCVPFPGSDKTVTLRSQLFNYNYKNERPVQIQTYFVTSLFNLFFIILMGIMLFIFSRFKYGRKLLISYPHLFSFGKFKEGGPSRQEIKEASFTTVFWAEGWKDKLDVDKQHTELPNKNIKVILTAPDPAYITTSFCVVNAGIVCLKENEKMPGSGGVLTPAAAFEDTSLLERLQKSGMEFSIIEK</sequence>
<dbReference type="GO" id="GO:0005739">
    <property type="term" value="C:mitochondrion"/>
    <property type="evidence" value="ECO:0007669"/>
    <property type="project" value="TreeGrafter"/>
</dbReference>
<dbReference type="EMBL" id="GFWZ01000373">
    <property type="protein sequence ID" value="MBW20363.1"/>
    <property type="molecule type" value="Transcribed_RNA"/>
</dbReference>